<feature type="transmembrane region" description="Helical" evidence="5">
    <location>
        <begin position="56"/>
        <end position="74"/>
    </location>
</feature>
<feature type="transmembrane region" description="Helical" evidence="5">
    <location>
        <begin position="258"/>
        <end position="275"/>
    </location>
</feature>
<feature type="transmembrane region" description="Helical" evidence="5">
    <location>
        <begin position="28"/>
        <end position="49"/>
    </location>
</feature>
<protein>
    <recommendedName>
        <fullName evidence="7">Zinc transporter ZupT</fullName>
    </recommendedName>
</protein>
<keyword evidence="4 5" id="KW-0472">Membrane</keyword>
<organism evidence="6">
    <name type="scientific">Aplanochytrium stocchinoi</name>
    <dbReference type="NCBI Taxonomy" id="215587"/>
    <lineage>
        <taxon>Eukaryota</taxon>
        <taxon>Sar</taxon>
        <taxon>Stramenopiles</taxon>
        <taxon>Bigyra</taxon>
        <taxon>Labyrinthulomycetes</taxon>
        <taxon>Thraustochytrida</taxon>
        <taxon>Thraustochytriidae</taxon>
        <taxon>Aplanochytrium</taxon>
    </lineage>
</organism>
<keyword evidence="3 5" id="KW-1133">Transmembrane helix</keyword>
<comment type="subcellular location">
    <subcellularLocation>
        <location evidence="1">Membrane</location>
        <topology evidence="1">Multi-pass membrane protein</topology>
    </subcellularLocation>
</comment>
<name>A0A7S3LMR0_9STRA</name>
<evidence type="ECO:0000256" key="4">
    <source>
        <dbReference type="ARBA" id="ARBA00023136"/>
    </source>
</evidence>
<reference evidence="6" key="1">
    <citation type="submission" date="2021-01" db="EMBL/GenBank/DDBJ databases">
        <authorList>
            <person name="Corre E."/>
            <person name="Pelletier E."/>
            <person name="Niang G."/>
            <person name="Scheremetjew M."/>
            <person name="Finn R."/>
            <person name="Kale V."/>
            <person name="Holt S."/>
            <person name="Cochrane G."/>
            <person name="Meng A."/>
            <person name="Brown T."/>
            <person name="Cohen L."/>
        </authorList>
    </citation>
    <scope>NUCLEOTIDE SEQUENCE</scope>
    <source>
        <strain evidence="6">GSBS06</strain>
    </source>
</reference>
<keyword evidence="2 5" id="KW-0812">Transmembrane</keyword>
<dbReference type="PANTHER" id="PTHR11040">
    <property type="entry name" value="ZINC/IRON TRANSPORTER"/>
    <property type="match status" value="1"/>
</dbReference>
<dbReference type="Pfam" id="PF02535">
    <property type="entry name" value="Zip"/>
    <property type="match status" value="1"/>
</dbReference>
<dbReference type="PANTHER" id="PTHR11040:SF205">
    <property type="entry name" value="ZINC TRANSPORTER ZUPT"/>
    <property type="match status" value="1"/>
</dbReference>
<evidence type="ECO:0000256" key="1">
    <source>
        <dbReference type="ARBA" id="ARBA00004141"/>
    </source>
</evidence>
<evidence type="ECO:0000256" key="2">
    <source>
        <dbReference type="ARBA" id="ARBA00022692"/>
    </source>
</evidence>
<evidence type="ECO:0000256" key="5">
    <source>
        <dbReference type="SAM" id="Phobius"/>
    </source>
</evidence>
<dbReference type="GO" id="GO:0005385">
    <property type="term" value="F:zinc ion transmembrane transporter activity"/>
    <property type="evidence" value="ECO:0007669"/>
    <property type="project" value="TreeGrafter"/>
</dbReference>
<feature type="transmembrane region" description="Helical" evidence="5">
    <location>
        <begin position="225"/>
        <end position="246"/>
    </location>
</feature>
<sequence length="276" mass="30242">MSCLAGASTGIGALFVFLLDKDPSGSHLAFSLSLAAGVMLSVSVADMWIPLGERLFYYYLLGTCIDAVGILLVAQDGFLWPTFIALLGAITFQILEHFLPSQEDSVLLPTYTNAKRHDRKYNAERTRNFRLALVMMLTLTAHNFPEGLAVSVSNMKNESHGLVVTVAIAVHNIPEGLAIATPFFAATGNRFYSVMMAFLSGLSEPLGALVALTLLRPLFREYPWLVDYVLVFVAGVMTAVSFLELLPEARQYRKPKSVICGFVTGSIIMLLTMMYV</sequence>
<evidence type="ECO:0000313" key="6">
    <source>
        <dbReference type="EMBL" id="CAE0435140.1"/>
    </source>
</evidence>
<evidence type="ECO:0000256" key="3">
    <source>
        <dbReference type="ARBA" id="ARBA00022989"/>
    </source>
</evidence>
<proteinExistence type="predicted"/>
<feature type="transmembrane region" description="Helical" evidence="5">
    <location>
        <begin position="129"/>
        <end position="150"/>
    </location>
</feature>
<evidence type="ECO:0008006" key="7">
    <source>
        <dbReference type="Google" id="ProtNLM"/>
    </source>
</evidence>
<dbReference type="EMBL" id="HBIN01007403">
    <property type="protein sequence ID" value="CAE0435140.1"/>
    <property type="molecule type" value="Transcribed_RNA"/>
</dbReference>
<dbReference type="InterPro" id="IPR003689">
    <property type="entry name" value="ZIP"/>
</dbReference>
<feature type="transmembrane region" description="Helical" evidence="5">
    <location>
        <begin position="197"/>
        <end position="219"/>
    </location>
</feature>
<accession>A0A7S3LMR0</accession>
<gene>
    <name evidence="6" type="ORF">ASTO00021_LOCUS5424</name>
</gene>
<feature type="transmembrane region" description="Helical" evidence="5">
    <location>
        <begin position="162"/>
        <end position="185"/>
    </location>
</feature>
<feature type="transmembrane region" description="Helical" evidence="5">
    <location>
        <begin position="80"/>
        <end position="99"/>
    </location>
</feature>
<dbReference type="GO" id="GO:0016020">
    <property type="term" value="C:membrane"/>
    <property type="evidence" value="ECO:0007669"/>
    <property type="project" value="UniProtKB-SubCell"/>
</dbReference>
<dbReference type="AlphaFoldDB" id="A0A7S3LMR0"/>